<dbReference type="Proteomes" id="UP000078546">
    <property type="component" value="Unassembled WGS sequence"/>
</dbReference>
<feature type="compositionally biased region" description="Low complexity" evidence="1">
    <location>
        <begin position="233"/>
        <end position="256"/>
    </location>
</feature>
<accession>A0A1A8WIR0</accession>
<sequence length="346" mass="41010">MREGSVCKEGDSNTIERYRNNPFINTKEDYYNEKIQKIICSILVSKNVKKVNCLVFDLLFDFFMKIIKTLGMKCRKFSSLRGSVVVNYIDIKYCLKFGFYNLYKEIYILRNYSNLFGHFIFDLGQEDKIKKNNNYINVVQNSYLYYKELCMKKKEKYDSLNEFNNINYLTLSNCTSNENVNVLFLNENIDIEKYKQIMKLKKKYVHDHMPIIPLFLNRKEKKTGYYNDKNEYYENSSSSSNSSSESSSNSSNQSSDHSNDYLNIFNHTNSQNKDENIRDIQKKEDMGKEKIEILNLIPKLKDIYVQNAKWKDGVEKENQHLFNSLNIFDPYDYQTGEVANREEGLK</sequence>
<organism evidence="3 4">
    <name type="scientific">Plasmodium ovale curtisi</name>
    <dbReference type="NCBI Taxonomy" id="864141"/>
    <lineage>
        <taxon>Eukaryota</taxon>
        <taxon>Sar</taxon>
        <taxon>Alveolata</taxon>
        <taxon>Apicomplexa</taxon>
        <taxon>Aconoidasida</taxon>
        <taxon>Haemosporida</taxon>
        <taxon>Plasmodiidae</taxon>
        <taxon>Plasmodium</taxon>
        <taxon>Plasmodium (Plasmodium)</taxon>
    </lineage>
</organism>
<evidence type="ECO:0000313" key="5">
    <source>
        <dbReference type="Proteomes" id="UP000078560"/>
    </source>
</evidence>
<dbReference type="EMBL" id="FLQU01000361">
    <property type="protein sequence ID" value="SBS84483.1"/>
    <property type="molecule type" value="Genomic_DNA"/>
</dbReference>
<dbReference type="Proteomes" id="UP000078560">
    <property type="component" value="Unassembled WGS sequence"/>
</dbReference>
<evidence type="ECO:0000313" key="2">
    <source>
        <dbReference type="EMBL" id="SBS84483.1"/>
    </source>
</evidence>
<reference evidence="4 5" key="1">
    <citation type="submission" date="2016-05" db="EMBL/GenBank/DDBJ databases">
        <authorList>
            <person name="Naeem Raeece"/>
        </authorList>
    </citation>
    <scope>NUCLEOTIDE SEQUENCE [LARGE SCALE GENOMIC DNA]</scope>
</reference>
<gene>
    <name evidence="3" type="ORF">POVCU1_024070</name>
    <name evidence="2" type="ORF">POVCU2_0026330</name>
</gene>
<protein>
    <submittedName>
        <fullName evidence="3">Uncharacterized protein</fullName>
    </submittedName>
</protein>
<dbReference type="EMBL" id="FLQV01000451">
    <property type="protein sequence ID" value="SBS92833.1"/>
    <property type="molecule type" value="Genomic_DNA"/>
</dbReference>
<evidence type="ECO:0000313" key="4">
    <source>
        <dbReference type="Proteomes" id="UP000078546"/>
    </source>
</evidence>
<proteinExistence type="predicted"/>
<reference evidence="3" key="2">
    <citation type="submission" date="2016-05" db="EMBL/GenBank/DDBJ databases">
        <authorList>
            <person name="Lavstsen T."/>
            <person name="Jespersen J.S."/>
        </authorList>
    </citation>
    <scope>NUCLEOTIDE SEQUENCE [LARGE SCALE GENOMIC DNA]</scope>
</reference>
<dbReference type="VEuPathDB" id="PlasmoDB:PocGH01_10026600"/>
<evidence type="ECO:0000313" key="3">
    <source>
        <dbReference type="EMBL" id="SBS92833.1"/>
    </source>
</evidence>
<name>A0A1A8WIR0_PLAOA</name>
<dbReference type="AlphaFoldDB" id="A0A1A8WIR0"/>
<evidence type="ECO:0000256" key="1">
    <source>
        <dbReference type="SAM" id="MobiDB-lite"/>
    </source>
</evidence>
<feature type="region of interest" description="Disordered" evidence="1">
    <location>
        <begin position="229"/>
        <end position="276"/>
    </location>
</feature>